<sequence length="425" mass="47754">MTSPLYSAETPEQFRRLSEKSGGIDLLAHLTDKELKSSASRWGLRHLLGYRLLTLPEKSFLEDIKNEKSIRVARSAILRNPLDLLNTTDSKLLQLPGGFFWVALARASRAEAVAKRRVLPQRERRPVARVGYVNSTTAIVGSSSPSQPSSSESEVVPDEVDEDQHETRRTKPEEVTVHLLVCFLQFGLNLCLSQDSTDGFEVQTRVKRRKCTTYVAGIYQISAEDDGGICKVRHHDQGWAMRNPSLALLEAKKAFKYMRFDKTNGQLKPVISNATLAQYLGEAVFLIASTSTFVRFVHFQFGSDYEEYIAASTEEDQRVLVDDEDNDTFAYMRTTKWFNLQSPEGRRIALCHILALLRWHDEHTAMPVPGPDESMASEDDDDLIPSEKDDDPIPSEDGKFFSSSADDDYPTLSEDGDSSMDDSSV</sequence>
<comment type="caution">
    <text evidence="2">The sequence shown here is derived from an EMBL/GenBank/DDBJ whole genome shotgun (WGS) entry which is preliminary data.</text>
</comment>
<evidence type="ECO:0000256" key="1">
    <source>
        <dbReference type="SAM" id="MobiDB-lite"/>
    </source>
</evidence>
<dbReference type="OrthoDB" id="4646997at2759"/>
<reference evidence="2" key="1">
    <citation type="submission" date="2016-12" db="EMBL/GenBank/DDBJ databases">
        <title>The genomes of Aspergillus section Nigri reveals drivers in fungal speciation.</title>
        <authorList>
            <consortium name="DOE Joint Genome Institute"/>
            <person name="Vesth T.C."/>
            <person name="Nybo J."/>
            <person name="Theobald S."/>
            <person name="Brandl J."/>
            <person name="Frisvad J.C."/>
            <person name="Nielsen K.F."/>
            <person name="Lyhne E.K."/>
            <person name="Kogle M.E."/>
            <person name="Kuo A."/>
            <person name="Riley R."/>
            <person name="Clum A."/>
            <person name="Nolan M."/>
            <person name="Lipzen A."/>
            <person name="Salamov A."/>
            <person name="Henrissat B."/>
            <person name="Wiebenga A."/>
            <person name="De vries R.P."/>
            <person name="Grigoriev I.V."/>
            <person name="Mortensen U.H."/>
            <person name="Andersen M.R."/>
            <person name="Baker S.E."/>
        </authorList>
    </citation>
    <scope>NUCLEOTIDE SEQUENCE</scope>
    <source>
        <strain evidence="2">IBT 28561</strain>
    </source>
</reference>
<feature type="region of interest" description="Disordered" evidence="1">
    <location>
        <begin position="138"/>
        <end position="171"/>
    </location>
</feature>
<organism evidence="2 3">
    <name type="scientific">Aspergillus campestris (strain IBT 28561)</name>
    <dbReference type="NCBI Taxonomy" id="1392248"/>
    <lineage>
        <taxon>Eukaryota</taxon>
        <taxon>Fungi</taxon>
        <taxon>Dikarya</taxon>
        <taxon>Ascomycota</taxon>
        <taxon>Pezizomycotina</taxon>
        <taxon>Eurotiomycetes</taxon>
        <taxon>Eurotiomycetidae</taxon>
        <taxon>Eurotiales</taxon>
        <taxon>Aspergillaceae</taxon>
        <taxon>Aspergillus</taxon>
        <taxon>Aspergillus subgen. Circumdati</taxon>
    </lineage>
</organism>
<accession>A0A2I1D6T1</accession>
<protein>
    <submittedName>
        <fullName evidence="2">Uncharacterized protein</fullName>
    </submittedName>
</protein>
<gene>
    <name evidence="2" type="ORF">P168DRAFT_317097</name>
</gene>
<dbReference type="EMBL" id="MSFM01000004">
    <property type="protein sequence ID" value="PKY05575.1"/>
    <property type="molecule type" value="Genomic_DNA"/>
</dbReference>
<evidence type="ECO:0000313" key="2">
    <source>
        <dbReference type="EMBL" id="PKY05575.1"/>
    </source>
</evidence>
<feature type="compositionally biased region" description="Acidic residues" evidence="1">
    <location>
        <begin position="375"/>
        <end position="394"/>
    </location>
</feature>
<keyword evidence="3" id="KW-1185">Reference proteome</keyword>
<feature type="region of interest" description="Disordered" evidence="1">
    <location>
        <begin position="365"/>
        <end position="425"/>
    </location>
</feature>
<feature type="compositionally biased region" description="Low complexity" evidence="1">
    <location>
        <begin position="142"/>
        <end position="154"/>
    </location>
</feature>
<dbReference type="VEuPathDB" id="FungiDB:P168DRAFT_317097"/>
<name>A0A2I1D6T1_ASPC2</name>
<evidence type="ECO:0000313" key="3">
    <source>
        <dbReference type="Proteomes" id="UP000234254"/>
    </source>
</evidence>
<feature type="compositionally biased region" description="Acidic residues" evidence="1">
    <location>
        <begin position="405"/>
        <end position="425"/>
    </location>
</feature>
<proteinExistence type="predicted"/>
<dbReference type="GeneID" id="36547598"/>
<dbReference type="RefSeq" id="XP_024694169.1">
    <property type="nucleotide sequence ID" value="XM_024840074.1"/>
</dbReference>
<dbReference type="Proteomes" id="UP000234254">
    <property type="component" value="Unassembled WGS sequence"/>
</dbReference>
<feature type="compositionally biased region" description="Acidic residues" evidence="1">
    <location>
        <begin position="155"/>
        <end position="164"/>
    </location>
</feature>
<dbReference type="AlphaFoldDB" id="A0A2I1D6T1"/>